<gene>
    <name evidence="1" type="ORF">Ahy_B04g069114</name>
</gene>
<reference evidence="1 2" key="1">
    <citation type="submission" date="2019-01" db="EMBL/GenBank/DDBJ databases">
        <title>Sequencing of cultivated peanut Arachis hypogaea provides insights into genome evolution and oil improvement.</title>
        <authorList>
            <person name="Chen X."/>
        </authorList>
    </citation>
    <scope>NUCLEOTIDE SEQUENCE [LARGE SCALE GENOMIC DNA]</scope>
    <source>
        <strain evidence="2">cv. Fuhuasheng</strain>
        <tissue evidence="1">Leaves</tissue>
    </source>
</reference>
<protein>
    <submittedName>
        <fullName evidence="1">Uncharacterized protein</fullName>
    </submittedName>
</protein>
<sequence length="87" mass="9992">MFERELLSIVGLYNRISQGLRGDGLPCGRCQWFESAYLQLHDLCYDLLFMDVDKICLSNNTLGWHNLQLTGEGQTRLKISVDPEITE</sequence>
<dbReference type="Proteomes" id="UP000289738">
    <property type="component" value="Chromosome B04"/>
</dbReference>
<dbReference type="AlphaFoldDB" id="A0A444ZBP4"/>
<name>A0A444ZBP4_ARAHY</name>
<comment type="caution">
    <text evidence="1">The sequence shown here is derived from an EMBL/GenBank/DDBJ whole genome shotgun (WGS) entry which is preliminary data.</text>
</comment>
<accession>A0A444ZBP4</accession>
<organism evidence="1 2">
    <name type="scientific">Arachis hypogaea</name>
    <name type="common">Peanut</name>
    <dbReference type="NCBI Taxonomy" id="3818"/>
    <lineage>
        <taxon>Eukaryota</taxon>
        <taxon>Viridiplantae</taxon>
        <taxon>Streptophyta</taxon>
        <taxon>Embryophyta</taxon>
        <taxon>Tracheophyta</taxon>
        <taxon>Spermatophyta</taxon>
        <taxon>Magnoliopsida</taxon>
        <taxon>eudicotyledons</taxon>
        <taxon>Gunneridae</taxon>
        <taxon>Pentapetalae</taxon>
        <taxon>rosids</taxon>
        <taxon>fabids</taxon>
        <taxon>Fabales</taxon>
        <taxon>Fabaceae</taxon>
        <taxon>Papilionoideae</taxon>
        <taxon>50 kb inversion clade</taxon>
        <taxon>dalbergioids sensu lato</taxon>
        <taxon>Dalbergieae</taxon>
        <taxon>Pterocarpus clade</taxon>
        <taxon>Arachis</taxon>
    </lineage>
</organism>
<evidence type="ECO:0000313" key="1">
    <source>
        <dbReference type="EMBL" id="RYR11613.1"/>
    </source>
</evidence>
<dbReference type="EMBL" id="SDMP01000014">
    <property type="protein sequence ID" value="RYR11613.1"/>
    <property type="molecule type" value="Genomic_DNA"/>
</dbReference>
<proteinExistence type="predicted"/>
<evidence type="ECO:0000313" key="2">
    <source>
        <dbReference type="Proteomes" id="UP000289738"/>
    </source>
</evidence>
<keyword evidence="2" id="KW-1185">Reference proteome</keyword>